<dbReference type="STRING" id="35608.A0A2U1LWJ3"/>
<dbReference type="GO" id="GO:0016102">
    <property type="term" value="P:diterpenoid biosynthetic process"/>
    <property type="evidence" value="ECO:0007669"/>
    <property type="project" value="InterPro"/>
</dbReference>
<dbReference type="InterPro" id="IPR008949">
    <property type="entry name" value="Isoprenoid_synthase_dom_sf"/>
</dbReference>
<evidence type="ECO:0000256" key="2">
    <source>
        <dbReference type="ARBA" id="ARBA00008668"/>
    </source>
</evidence>
<dbReference type="GO" id="GO:0000287">
    <property type="term" value="F:magnesium ion binding"/>
    <property type="evidence" value="ECO:0007669"/>
    <property type="project" value="InterPro"/>
</dbReference>
<dbReference type="InterPro" id="IPR035669">
    <property type="entry name" value="SGNH_plant_lipase-like"/>
</dbReference>
<evidence type="ECO:0000256" key="3">
    <source>
        <dbReference type="ARBA" id="ARBA00022723"/>
    </source>
</evidence>
<feature type="domain" description="Terpene synthase N-terminal" evidence="5">
    <location>
        <begin position="56"/>
        <end position="230"/>
    </location>
</feature>
<dbReference type="Pfam" id="PF00657">
    <property type="entry name" value="Lipase_GDSL"/>
    <property type="match status" value="1"/>
</dbReference>
<keyword evidence="3" id="KW-0479">Metal-binding</keyword>
<proteinExistence type="inferred from homology"/>
<organism evidence="7 8">
    <name type="scientific">Artemisia annua</name>
    <name type="common">Sweet wormwood</name>
    <dbReference type="NCBI Taxonomy" id="35608"/>
    <lineage>
        <taxon>Eukaryota</taxon>
        <taxon>Viridiplantae</taxon>
        <taxon>Streptophyta</taxon>
        <taxon>Embryophyta</taxon>
        <taxon>Tracheophyta</taxon>
        <taxon>Spermatophyta</taxon>
        <taxon>Magnoliopsida</taxon>
        <taxon>eudicotyledons</taxon>
        <taxon>Gunneridae</taxon>
        <taxon>Pentapetalae</taxon>
        <taxon>asterids</taxon>
        <taxon>campanulids</taxon>
        <taxon>Asterales</taxon>
        <taxon>Asteraceae</taxon>
        <taxon>Asteroideae</taxon>
        <taxon>Anthemideae</taxon>
        <taxon>Artemisiinae</taxon>
        <taxon>Artemisia</taxon>
    </lineage>
</organism>
<dbReference type="InterPro" id="IPR050148">
    <property type="entry name" value="Terpene_synthase-like"/>
</dbReference>
<dbReference type="GO" id="GO:0016788">
    <property type="term" value="F:hydrolase activity, acting on ester bonds"/>
    <property type="evidence" value="ECO:0007669"/>
    <property type="project" value="InterPro"/>
</dbReference>
<dbReference type="GO" id="GO:0016740">
    <property type="term" value="F:transferase activity"/>
    <property type="evidence" value="ECO:0007669"/>
    <property type="project" value="UniProtKB-KW"/>
</dbReference>
<evidence type="ECO:0000259" key="6">
    <source>
        <dbReference type="Pfam" id="PF03936"/>
    </source>
</evidence>
<dbReference type="OrthoDB" id="1936865at2759"/>
<evidence type="ECO:0000256" key="1">
    <source>
        <dbReference type="ARBA" id="ARBA00001946"/>
    </source>
</evidence>
<evidence type="ECO:0000259" key="5">
    <source>
        <dbReference type="Pfam" id="PF01397"/>
    </source>
</evidence>
<dbReference type="Gene3D" id="1.10.600.10">
    <property type="entry name" value="Farnesyl Diphosphate Synthase"/>
    <property type="match status" value="1"/>
</dbReference>
<reference evidence="7 8" key="1">
    <citation type="journal article" date="2018" name="Mol. Plant">
        <title>The genome of Artemisia annua provides insight into the evolution of Asteraceae family and artemisinin biosynthesis.</title>
        <authorList>
            <person name="Shen Q."/>
            <person name="Zhang L."/>
            <person name="Liao Z."/>
            <person name="Wang S."/>
            <person name="Yan T."/>
            <person name="Shi P."/>
            <person name="Liu M."/>
            <person name="Fu X."/>
            <person name="Pan Q."/>
            <person name="Wang Y."/>
            <person name="Lv Z."/>
            <person name="Lu X."/>
            <person name="Zhang F."/>
            <person name="Jiang W."/>
            <person name="Ma Y."/>
            <person name="Chen M."/>
            <person name="Hao X."/>
            <person name="Li L."/>
            <person name="Tang Y."/>
            <person name="Lv G."/>
            <person name="Zhou Y."/>
            <person name="Sun X."/>
            <person name="Brodelius P.E."/>
            <person name="Rose J.K.C."/>
            <person name="Tang K."/>
        </authorList>
    </citation>
    <scope>NUCLEOTIDE SEQUENCE [LARGE SCALE GENOMIC DNA]</scope>
    <source>
        <strain evidence="8">cv. Huhao1</strain>
        <tissue evidence="7">Leaf</tissue>
    </source>
</reference>
<gene>
    <name evidence="7" type="ORF">CTI12_AA445750</name>
</gene>
<dbReference type="Proteomes" id="UP000245207">
    <property type="component" value="Unassembled WGS sequence"/>
</dbReference>
<sequence length="906" mass="103848">MCLCVSPMVHSKNSMIKCSNLRIHKPLYSSQSTLMTNTTVEQPVVRRSGNYDPTLWSYDHVQSLSSKYTGEDYVARANALKNVVKTMLCKEINVLSTLKLVDELQRLGIAYHFEREISNVLEKIYDTCYETPDKWECMDLNLKALGFRLLRQDGYQVPEEIFCDFKENTRNVKPHLVEDMVGVLNLYEASYHSFEDESILDDAREFTTKYLKENLENMNEGISSLVSHSLDIPLHWRVPRVEAKWFIQHYEKRSDKNLTLIELAKLDFDMLQAIYLEDLKHTSRWWKNIRWAEKLSFTRDRLVEHFFWALGFGYLPQFSLGRKTITMVNCLITTIDDVYDTYGTLDEIELFTDVIDRWDINAVNELPEYMKICFLGFYNTINEIAYSTLTETGLFVLSCLKNAWADMFKSYLVEAKWYYSGYTPTLQEYLDNACTSIGGRVILLHVKCLTSYTSAEEILRCMERAENLVRYSSIIFRLADDLGTSLEEMEKGDISKSIQCYMHESGATEEEARMYIKRLIMETWKKLNKERICAKNEIPQEFIDCATNIPRMSQFMYNEGDGHGHPEITKNHIDGNPLVPALCIFGDSTMDVGNNNRLPTLLRANFLPYGRDFISHKPTGRFCNGKLVADYAAEYLGFDTSYPPPYLGTANETLLLKGANFASARSGYYERTSNLYQAISIPRQVSNYKIWQKRVVRLVGNETAKAIFSGGIHILSAGNSDFLLHYYISPILRGLHTPSQFSDMLLKNILQIRAAVNHRVRSLAMGSWWDKTECDGNWPPLCKLVGSWSAYSNVNSISISNLYSLGVRKIGVTTLPPTGCLPAAITLFGMGSNNCISRLNNDTVVFNKKLNATSSKLIAKFPDLKLVVFDVYHSLLDMITKPAKNESMTHSHRHHKLNKLVSWSSI</sequence>
<evidence type="ECO:0000313" key="7">
    <source>
        <dbReference type="EMBL" id="PWA53375.1"/>
    </source>
</evidence>
<dbReference type="Gene3D" id="3.40.50.1110">
    <property type="entry name" value="SGNH hydrolase"/>
    <property type="match status" value="1"/>
</dbReference>
<dbReference type="SFLD" id="SFLDG01019">
    <property type="entry name" value="Terpene_Cyclase_Like_1_C_Termi"/>
    <property type="match status" value="1"/>
</dbReference>
<keyword evidence="8" id="KW-1185">Reference proteome</keyword>
<accession>A0A2U1LWJ3</accession>
<dbReference type="Pfam" id="PF03936">
    <property type="entry name" value="Terpene_synth_C"/>
    <property type="match status" value="1"/>
</dbReference>
<name>A0A2U1LWJ3_ARTAN</name>
<dbReference type="FunFam" id="1.50.10.130:FF:000001">
    <property type="entry name" value="Isoprene synthase, chloroplastic"/>
    <property type="match status" value="1"/>
</dbReference>
<comment type="caution">
    <text evidence="7">The sequence shown here is derived from an EMBL/GenBank/DDBJ whole genome shotgun (WGS) entry which is preliminary data.</text>
</comment>
<evidence type="ECO:0000256" key="4">
    <source>
        <dbReference type="ARBA" id="ARBA00022842"/>
    </source>
</evidence>
<dbReference type="GO" id="GO:0010333">
    <property type="term" value="F:terpene synthase activity"/>
    <property type="evidence" value="ECO:0007669"/>
    <property type="project" value="InterPro"/>
</dbReference>
<keyword evidence="7" id="KW-0808">Transferase</keyword>
<dbReference type="SFLD" id="SFLDS00005">
    <property type="entry name" value="Isoprenoid_Synthase_Type_I"/>
    <property type="match status" value="1"/>
</dbReference>
<dbReference type="InterPro" id="IPR008930">
    <property type="entry name" value="Terpenoid_cyclase/PrenylTrfase"/>
</dbReference>
<dbReference type="InterPro" id="IPR034741">
    <property type="entry name" value="Terpene_cyclase-like_1_C"/>
</dbReference>
<feature type="domain" description="Terpene synthase metal-binding" evidence="6">
    <location>
        <begin position="287"/>
        <end position="526"/>
    </location>
</feature>
<comment type="similarity">
    <text evidence="2">Belongs to the 'GDSL' lipolytic enzyme family.</text>
</comment>
<dbReference type="InterPro" id="IPR036514">
    <property type="entry name" value="SGNH_hydro_sf"/>
</dbReference>
<dbReference type="InterPro" id="IPR044814">
    <property type="entry name" value="Terpene_cyclase_plant_C1"/>
</dbReference>
<dbReference type="InterPro" id="IPR005630">
    <property type="entry name" value="Terpene_synthase_metal-bd"/>
</dbReference>
<dbReference type="SUPFAM" id="SSF48239">
    <property type="entry name" value="Terpenoid cyclases/Protein prenyltransferases"/>
    <property type="match status" value="1"/>
</dbReference>
<dbReference type="InterPro" id="IPR036965">
    <property type="entry name" value="Terpene_synth_N_sf"/>
</dbReference>
<dbReference type="AlphaFoldDB" id="A0A2U1LWJ3"/>
<comment type="cofactor">
    <cofactor evidence="1">
        <name>Mg(2+)</name>
        <dbReference type="ChEBI" id="CHEBI:18420"/>
    </cofactor>
</comment>
<dbReference type="EMBL" id="PKPP01007444">
    <property type="protein sequence ID" value="PWA53375.1"/>
    <property type="molecule type" value="Genomic_DNA"/>
</dbReference>
<dbReference type="SUPFAM" id="SSF48576">
    <property type="entry name" value="Terpenoid synthases"/>
    <property type="match status" value="1"/>
</dbReference>
<dbReference type="InterPro" id="IPR001906">
    <property type="entry name" value="Terpene_synth_N"/>
</dbReference>
<dbReference type="PANTHER" id="PTHR31225">
    <property type="entry name" value="OS04G0344100 PROTEIN-RELATED"/>
    <property type="match status" value="1"/>
</dbReference>
<dbReference type="PANTHER" id="PTHR31225:SF9">
    <property type="entry name" value="TERPENE SYNTHASE 10"/>
    <property type="match status" value="1"/>
</dbReference>
<dbReference type="CDD" id="cd01837">
    <property type="entry name" value="SGNH_plant_lipase_like"/>
    <property type="match status" value="1"/>
</dbReference>
<keyword evidence="4" id="KW-0460">Magnesium</keyword>
<dbReference type="Gene3D" id="1.50.10.130">
    <property type="entry name" value="Terpene synthase, N-terminal domain"/>
    <property type="match status" value="1"/>
</dbReference>
<dbReference type="Pfam" id="PF01397">
    <property type="entry name" value="Terpene_synth"/>
    <property type="match status" value="1"/>
</dbReference>
<dbReference type="CDD" id="cd00684">
    <property type="entry name" value="Terpene_cyclase_plant_C1"/>
    <property type="match status" value="1"/>
</dbReference>
<dbReference type="FunFam" id="1.10.600.10:FF:000007">
    <property type="entry name" value="Isoprene synthase, chloroplastic"/>
    <property type="match status" value="1"/>
</dbReference>
<evidence type="ECO:0000313" key="8">
    <source>
        <dbReference type="Proteomes" id="UP000245207"/>
    </source>
</evidence>
<dbReference type="InterPro" id="IPR001087">
    <property type="entry name" value="GDSL"/>
</dbReference>
<protein>
    <submittedName>
        <fullName evidence="7">Terpenoid cyclases/protein prenyltransferase alpha-alpha toroid</fullName>
    </submittedName>
</protein>